<feature type="chain" id="PRO_5017992632" description="SEA domain-containing protein" evidence="3">
    <location>
        <begin position="25"/>
        <end position="944"/>
    </location>
</feature>
<feature type="compositionally biased region" description="Basic and acidic residues" evidence="1">
    <location>
        <begin position="428"/>
        <end position="444"/>
    </location>
</feature>
<dbReference type="STRING" id="42156.A0A3P6TU10"/>
<dbReference type="Proteomes" id="UP000277928">
    <property type="component" value="Unassembled WGS sequence"/>
</dbReference>
<feature type="region of interest" description="Disordered" evidence="1">
    <location>
        <begin position="544"/>
        <end position="570"/>
    </location>
</feature>
<evidence type="ECO:0000313" key="5">
    <source>
        <dbReference type="EMBL" id="VDK84875.1"/>
    </source>
</evidence>
<proteinExistence type="predicted"/>
<dbReference type="InterPro" id="IPR036364">
    <property type="entry name" value="SEA_dom_sf"/>
</dbReference>
<dbReference type="InterPro" id="IPR000082">
    <property type="entry name" value="SEA_dom"/>
</dbReference>
<keyword evidence="3" id="KW-0732">Signal</keyword>
<gene>
    <name evidence="5" type="ORF">NLS_LOCUS6849</name>
</gene>
<feature type="region of interest" description="Disordered" evidence="1">
    <location>
        <begin position="428"/>
        <end position="456"/>
    </location>
</feature>
<keyword evidence="2" id="KW-1133">Transmembrane helix</keyword>
<name>A0A3P6TU10_LITSI</name>
<keyword evidence="2" id="KW-0472">Membrane</keyword>
<feature type="compositionally biased region" description="Basic and acidic residues" evidence="1">
    <location>
        <begin position="668"/>
        <end position="680"/>
    </location>
</feature>
<keyword evidence="2" id="KW-0812">Transmembrane</keyword>
<dbReference type="EMBL" id="UYRX01000642">
    <property type="protein sequence ID" value="VDK84875.1"/>
    <property type="molecule type" value="Genomic_DNA"/>
</dbReference>
<feature type="transmembrane region" description="Helical" evidence="2">
    <location>
        <begin position="834"/>
        <end position="857"/>
    </location>
</feature>
<protein>
    <recommendedName>
        <fullName evidence="4">SEA domain-containing protein</fullName>
    </recommendedName>
</protein>
<dbReference type="AlphaFoldDB" id="A0A3P6TU10"/>
<dbReference type="PROSITE" id="PS50024">
    <property type="entry name" value="SEA"/>
    <property type="match status" value="1"/>
</dbReference>
<feature type="region of interest" description="Disordered" evidence="1">
    <location>
        <begin position="112"/>
        <end position="139"/>
    </location>
</feature>
<sequence>MRSGILISLLVCLLSIIAENVVECENDTAKAISSTVPLLSSQTIKLTFNSEAHLPPQRSFPIQKLGETIAPRERGFPFPEVKGVDNAEFEIDGAERTSTTFPFVVEIDRSTTTEAQSDHLNDQNEERRNSNEISGTPTSKLKLTINGVVVSGDDDELPPEVREEDPFAITLTDQSVIPTSSVPFLYSSSANSKMSVLATPSFLINSETESNEPIRVLGGPVDIDTTDKTRSTTSSVPDQETVTGKITNETTIALELPEISDEVTVAVPEKQSEKQTTSYAITMLENFIKFFVLKASLRNSCSGDRMKASMTAKFISALMVEELPDVISHVTAPNSVITGHVTGIPASHPVASETFHSSNDEQSTTTPMQFAATDEETSSSQPSASDALVTKPLTTITSELMHKLEILKISTNAIRLPQTIATDGSTIHENEFGEGERKRERVGEGEDSEGEDVPENGSLFVGDETLFSQHAIDGGHFGGTRSMTEFITPTETSEENFGVPGFSRIERLGPEATEEIHQTGIDAVTHSPSLDVGTKIRTGMQIDLTENSNKHRNGERASSGKPWTATNSFEETEGDISVIDDTFYHTDIDGATPTSKPITVSERKLQLQSTLQPEPELEPVPFPNNEVSRVLHGNSDSSSGFEPKPEPEFIAVSEDSKGSKNDLNGVSHADHTRTNDSHDAKGAYKTPFSFRLTNIDYDPEFGDPSSGKFKKLRDQLLPDVNSFVAVACTHCPIGLREVDLEEIFGSIFDDIFDGIHLMRFLKGSVIVDGVVRTSTKRNDMEQLATEFEQQITAKNSQIGGNDVDPRSIVLDGFVSKNYVERIHEGYTSGSTSSYIVGGGVAVGILAVLLIAFTVIATNNRRTNGTLKLKEENIAMADSNRSMWQNGTSSVNLMGYGNGRVMHGGGGGGGGMSANTQPPVVMVGSQMTAAMSAHHPSTHPIQPCA</sequence>
<feature type="compositionally biased region" description="Polar residues" evidence="1">
    <location>
        <begin position="354"/>
        <end position="368"/>
    </location>
</feature>
<reference evidence="5 6" key="1">
    <citation type="submission" date="2018-08" db="EMBL/GenBank/DDBJ databases">
        <authorList>
            <person name="Laetsch R D."/>
            <person name="Stevens L."/>
            <person name="Kumar S."/>
            <person name="Blaxter L. M."/>
        </authorList>
    </citation>
    <scope>NUCLEOTIDE SEQUENCE [LARGE SCALE GENOMIC DNA]</scope>
</reference>
<evidence type="ECO:0000256" key="3">
    <source>
        <dbReference type="SAM" id="SignalP"/>
    </source>
</evidence>
<dbReference type="SUPFAM" id="SSF82671">
    <property type="entry name" value="SEA domain"/>
    <property type="match status" value="1"/>
</dbReference>
<feature type="region of interest" description="Disordered" evidence="1">
    <location>
        <begin position="588"/>
        <end position="680"/>
    </location>
</feature>
<feature type="region of interest" description="Disordered" evidence="1">
    <location>
        <begin position="352"/>
        <end position="386"/>
    </location>
</feature>
<feature type="compositionally biased region" description="Basic and acidic residues" evidence="1">
    <location>
        <begin position="112"/>
        <end position="130"/>
    </location>
</feature>
<evidence type="ECO:0000256" key="1">
    <source>
        <dbReference type="SAM" id="MobiDB-lite"/>
    </source>
</evidence>
<organism evidence="5 6">
    <name type="scientific">Litomosoides sigmodontis</name>
    <name type="common">Filarial nematode worm</name>
    <dbReference type="NCBI Taxonomy" id="42156"/>
    <lineage>
        <taxon>Eukaryota</taxon>
        <taxon>Metazoa</taxon>
        <taxon>Ecdysozoa</taxon>
        <taxon>Nematoda</taxon>
        <taxon>Chromadorea</taxon>
        <taxon>Rhabditida</taxon>
        <taxon>Spirurina</taxon>
        <taxon>Spiruromorpha</taxon>
        <taxon>Filarioidea</taxon>
        <taxon>Onchocercidae</taxon>
        <taxon>Litomosoides</taxon>
    </lineage>
</organism>
<feature type="region of interest" description="Disordered" evidence="1">
    <location>
        <begin position="213"/>
        <end position="240"/>
    </location>
</feature>
<accession>A0A3P6TU10</accession>
<feature type="domain" description="SEA" evidence="4">
    <location>
        <begin position="682"/>
        <end position="815"/>
    </location>
</feature>
<feature type="compositionally biased region" description="Acidic residues" evidence="1">
    <location>
        <begin position="445"/>
        <end position="454"/>
    </location>
</feature>
<dbReference type="OrthoDB" id="5848610at2759"/>
<evidence type="ECO:0000313" key="6">
    <source>
        <dbReference type="Proteomes" id="UP000277928"/>
    </source>
</evidence>
<feature type="signal peptide" evidence="3">
    <location>
        <begin position="1"/>
        <end position="24"/>
    </location>
</feature>
<evidence type="ECO:0000256" key="2">
    <source>
        <dbReference type="SAM" id="Phobius"/>
    </source>
</evidence>
<evidence type="ECO:0000259" key="4">
    <source>
        <dbReference type="PROSITE" id="PS50024"/>
    </source>
</evidence>
<keyword evidence="6" id="KW-1185">Reference proteome</keyword>